<feature type="transmembrane region" description="Helical" evidence="1">
    <location>
        <begin position="55"/>
        <end position="80"/>
    </location>
</feature>
<feature type="domain" description="LysM" evidence="2">
    <location>
        <begin position="171"/>
        <end position="227"/>
    </location>
</feature>
<dbReference type="InterPro" id="IPR036779">
    <property type="entry name" value="LysM_dom_sf"/>
</dbReference>
<organism evidence="3">
    <name type="scientific">uncultured Nocardioidaceae bacterium</name>
    <dbReference type="NCBI Taxonomy" id="253824"/>
    <lineage>
        <taxon>Bacteria</taxon>
        <taxon>Bacillati</taxon>
        <taxon>Actinomycetota</taxon>
        <taxon>Actinomycetes</taxon>
        <taxon>Propionibacteriales</taxon>
        <taxon>Nocardioidaceae</taxon>
        <taxon>environmental samples</taxon>
    </lineage>
</organism>
<evidence type="ECO:0000259" key="2">
    <source>
        <dbReference type="Pfam" id="PF01476"/>
    </source>
</evidence>
<dbReference type="EMBL" id="CADCUI010000022">
    <property type="protein sequence ID" value="CAA9343233.1"/>
    <property type="molecule type" value="Genomic_DNA"/>
</dbReference>
<evidence type="ECO:0000313" key="3">
    <source>
        <dbReference type="EMBL" id="CAA9343233.1"/>
    </source>
</evidence>
<keyword evidence="1" id="KW-1133">Transmembrane helix</keyword>
<protein>
    <recommendedName>
        <fullName evidence="2">LysM domain-containing protein</fullName>
    </recommendedName>
</protein>
<keyword evidence="1" id="KW-0812">Transmembrane</keyword>
<evidence type="ECO:0000256" key="1">
    <source>
        <dbReference type="SAM" id="Phobius"/>
    </source>
</evidence>
<name>A0A6J4LWI3_9ACTN</name>
<keyword evidence="1" id="KW-0472">Membrane</keyword>
<gene>
    <name evidence="3" type="ORF">AVDCRST_MAG34-1065</name>
</gene>
<reference evidence="3" key="1">
    <citation type="submission" date="2020-02" db="EMBL/GenBank/DDBJ databases">
        <authorList>
            <person name="Meier V. D."/>
        </authorList>
    </citation>
    <scope>NUCLEOTIDE SEQUENCE</scope>
    <source>
        <strain evidence="3">AVDCRST_MAG34</strain>
    </source>
</reference>
<dbReference type="CDD" id="cd00118">
    <property type="entry name" value="LysM"/>
    <property type="match status" value="1"/>
</dbReference>
<dbReference type="AlphaFoldDB" id="A0A6J4LWI3"/>
<dbReference type="InterPro" id="IPR018392">
    <property type="entry name" value="LysM"/>
</dbReference>
<dbReference type="Gene3D" id="3.10.350.10">
    <property type="entry name" value="LysM domain"/>
    <property type="match status" value="1"/>
</dbReference>
<accession>A0A6J4LWI3</accession>
<sequence>MPPTDDSRGHGLRSVSLLVLLFAVGASGAVALRRVVVGSAEVLTGTAPPDDQVAAMLVILSAAGAALTWAWLLLCVLACLDDLRGPSGARWRLGALAALEPQGVRRIVCRLVGAAAVPAILAPAVAGPGALVSTAGPAVAVAHEQPRFPRSLSGLPLPDRVTGTSERRETYRVRAGDTLWGISAAQLPPGSPDAAVDRSWRRLFAFNRAAVGSDPHLIRPGTLLRLPGRPGPLS</sequence>
<dbReference type="Pfam" id="PF01476">
    <property type="entry name" value="LysM"/>
    <property type="match status" value="1"/>
</dbReference>
<proteinExistence type="predicted"/>